<accession>A0A0P1AIZ3</accession>
<evidence type="ECO:0000259" key="2">
    <source>
        <dbReference type="Pfam" id="PF06391"/>
    </source>
</evidence>
<dbReference type="GeneID" id="36405951"/>
<dbReference type="AlphaFoldDB" id="A0A0P1AIZ3"/>
<reference evidence="4" key="1">
    <citation type="submission" date="2014-09" db="EMBL/GenBank/DDBJ databases">
        <authorList>
            <person name="Sharma Rahul"/>
            <person name="Thines Marco"/>
        </authorList>
    </citation>
    <scope>NUCLEOTIDE SEQUENCE [LARGE SCALE GENOMIC DNA]</scope>
</reference>
<keyword evidence="1" id="KW-0175">Coiled coil</keyword>
<evidence type="ECO:0000256" key="1">
    <source>
        <dbReference type="SAM" id="Coils"/>
    </source>
</evidence>
<evidence type="ECO:0000313" key="3">
    <source>
        <dbReference type="EMBL" id="CEG40712.1"/>
    </source>
</evidence>
<keyword evidence="4" id="KW-1185">Reference proteome</keyword>
<proteinExistence type="predicted"/>
<dbReference type="InterPro" id="IPR015877">
    <property type="entry name" value="MAT1_centre"/>
</dbReference>
<dbReference type="STRING" id="4781.A0A0P1AIZ3"/>
<organism evidence="3 4">
    <name type="scientific">Plasmopara halstedii</name>
    <name type="common">Downy mildew of sunflower</name>
    <dbReference type="NCBI Taxonomy" id="4781"/>
    <lineage>
        <taxon>Eukaryota</taxon>
        <taxon>Sar</taxon>
        <taxon>Stramenopiles</taxon>
        <taxon>Oomycota</taxon>
        <taxon>Peronosporomycetes</taxon>
        <taxon>Peronosporales</taxon>
        <taxon>Peronosporaceae</taxon>
        <taxon>Plasmopara</taxon>
    </lineage>
</organism>
<dbReference type="RefSeq" id="XP_024577081.1">
    <property type="nucleotide sequence ID" value="XM_024726400.1"/>
</dbReference>
<feature type="coiled-coil region" evidence="1">
    <location>
        <begin position="52"/>
        <end position="105"/>
    </location>
</feature>
<evidence type="ECO:0000313" key="4">
    <source>
        <dbReference type="Proteomes" id="UP000054928"/>
    </source>
</evidence>
<dbReference type="OrthoDB" id="5963at2759"/>
<dbReference type="Proteomes" id="UP000054928">
    <property type="component" value="Unassembled WGS sequence"/>
</dbReference>
<feature type="domain" description="MAT1 centre" evidence="2">
    <location>
        <begin position="18"/>
        <end position="104"/>
    </location>
</feature>
<sequence>MYTTTRSTFVISTLIIFIFDLIYGDDAEKAASKKQWKRQENAFVIATNDAKEADEERRMAQIISKLQRLADERRQLQQRGNLRFKADLERQKAQLMEALGENNESGVFKLRTTTTAISIN</sequence>
<dbReference type="Pfam" id="PF06391">
    <property type="entry name" value="MAT1"/>
    <property type="match status" value="1"/>
</dbReference>
<name>A0A0P1AIZ3_PLAHL</name>
<protein>
    <recommendedName>
        <fullName evidence="2">MAT1 centre domain-containing protein</fullName>
    </recommendedName>
</protein>
<dbReference type="EMBL" id="CCYD01000523">
    <property type="protein sequence ID" value="CEG40712.1"/>
    <property type="molecule type" value="Genomic_DNA"/>
</dbReference>